<keyword evidence="1" id="KW-0812">Transmembrane</keyword>
<evidence type="ECO:0000313" key="3">
    <source>
        <dbReference type="Proteomes" id="UP000339690"/>
    </source>
</evidence>
<evidence type="ECO:0000313" key="2">
    <source>
        <dbReference type="EMBL" id="QGH32592.1"/>
    </source>
</evidence>
<keyword evidence="3" id="KW-1185">Reference proteome</keyword>
<dbReference type="Proteomes" id="UP000339690">
    <property type="component" value="Chromosome"/>
</dbReference>
<keyword evidence="1" id="KW-1133">Transmembrane helix</keyword>
<dbReference type="AlphaFoldDB" id="A0A5Q2TEQ1"/>
<reference evidence="2 3" key="1">
    <citation type="submission" date="2019-11" db="EMBL/GenBank/DDBJ databases">
        <title>Gracilibacillus salitolerans sp. nov., a moderate halophile isolated from a saline soil in northwest China.</title>
        <authorList>
            <person name="Gan L."/>
        </authorList>
    </citation>
    <scope>NUCLEOTIDE SEQUENCE [LARGE SCALE GENOMIC DNA]</scope>
    <source>
        <strain evidence="2 3">SCU50</strain>
    </source>
</reference>
<sequence length="51" mass="5831">MQGVWDWAFFWDAFEFFMKTVAPFLMLIVAVVAVGLLLLVVIRAVRNGRDA</sequence>
<evidence type="ECO:0000256" key="1">
    <source>
        <dbReference type="SAM" id="Phobius"/>
    </source>
</evidence>
<protein>
    <submittedName>
        <fullName evidence="2">PTS ascorbate transporter subunit IIC</fullName>
    </submittedName>
</protein>
<dbReference type="RefSeq" id="WP_153789866.1">
    <property type="nucleotide sequence ID" value="NZ_CP045915.1"/>
</dbReference>
<organism evidence="2 3">
    <name type="scientific">Gracilibacillus salitolerans</name>
    <dbReference type="NCBI Taxonomy" id="2663022"/>
    <lineage>
        <taxon>Bacteria</taxon>
        <taxon>Bacillati</taxon>
        <taxon>Bacillota</taxon>
        <taxon>Bacilli</taxon>
        <taxon>Bacillales</taxon>
        <taxon>Bacillaceae</taxon>
        <taxon>Gracilibacillus</taxon>
    </lineage>
</organism>
<accession>A0A5Q2TEQ1</accession>
<gene>
    <name evidence="2" type="ORF">GI584_00160</name>
</gene>
<proteinExistence type="predicted"/>
<dbReference type="KEGG" id="grc:GI584_00160"/>
<dbReference type="EMBL" id="CP045915">
    <property type="protein sequence ID" value="QGH32592.1"/>
    <property type="molecule type" value="Genomic_DNA"/>
</dbReference>
<feature type="transmembrane region" description="Helical" evidence="1">
    <location>
        <begin position="20"/>
        <end position="42"/>
    </location>
</feature>
<name>A0A5Q2TEQ1_9BACI</name>
<keyword evidence="1" id="KW-0472">Membrane</keyword>